<evidence type="ECO:0000313" key="3">
    <source>
        <dbReference type="Proteomes" id="UP001176961"/>
    </source>
</evidence>
<feature type="signal peptide" evidence="1">
    <location>
        <begin position="1"/>
        <end position="15"/>
    </location>
</feature>
<proteinExistence type="predicted"/>
<reference evidence="2" key="1">
    <citation type="submission" date="2023-07" db="EMBL/GenBank/DDBJ databases">
        <authorList>
            <consortium name="CYATHOMIX"/>
        </authorList>
    </citation>
    <scope>NUCLEOTIDE SEQUENCE</scope>
    <source>
        <strain evidence="2">N/A</strain>
    </source>
</reference>
<name>A0AA36H8Z1_CYLNA</name>
<protein>
    <submittedName>
        <fullName evidence="2">Uncharacterized protein</fullName>
    </submittedName>
</protein>
<accession>A0AA36H8Z1</accession>
<evidence type="ECO:0000313" key="2">
    <source>
        <dbReference type="EMBL" id="CAJ0606361.1"/>
    </source>
</evidence>
<sequence>MRLLLIIVFIVGLKSKYLSVYSCIATTSPEERVAVATPRTVQTVPRTLLRARAPPAAPVVAPVRVAPAGPYTPAAPVTPATTEEPAVPSTTAESNLPVEIIVSIPGPAQTQPVVPSPGAPTVLRYARALPAVPAVAIVPVVTATTAVDFTTTTTFSTDCTTACPSVYSNECDGYGVVCADATEALAAVISTGTECQQTWVCPPGTSAYYYTSFSSQATFYPADYALCSLMRGGYWTFPDGYTIVAALSCQDRGSQIPASN</sequence>
<dbReference type="AlphaFoldDB" id="A0AA36H8Z1"/>
<comment type="caution">
    <text evidence="2">The sequence shown here is derived from an EMBL/GenBank/DDBJ whole genome shotgun (WGS) entry which is preliminary data.</text>
</comment>
<keyword evidence="1" id="KW-0732">Signal</keyword>
<dbReference type="Proteomes" id="UP001176961">
    <property type="component" value="Unassembled WGS sequence"/>
</dbReference>
<keyword evidence="3" id="KW-1185">Reference proteome</keyword>
<gene>
    <name evidence="2" type="ORF">CYNAS_LOCUS18344</name>
</gene>
<feature type="chain" id="PRO_5041293620" evidence="1">
    <location>
        <begin position="16"/>
        <end position="260"/>
    </location>
</feature>
<organism evidence="2 3">
    <name type="scientific">Cylicocyclus nassatus</name>
    <name type="common">Nematode worm</name>
    <dbReference type="NCBI Taxonomy" id="53992"/>
    <lineage>
        <taxon>Eukaryota</taxon>
        <taxon>Metazoa</taxon>
        <taxon>Ecdysozoa</taxon>
        <taxon>Nematoda</taxon>
        <taxon>Chromadorea</taxon>
        <taxon>Rhabditida</taxon>
        <taxon>Rhabditina</taxon>
        <taxon>Rhabditomorpha</taxon>
        <taxon>Strongyloidea</taxon>
        <taxon>Strongylidae</taxon>
        <taxon>Cylicocyclus</taxon>
    </lineage>
</organism>
<evidence type="ECO:0000256" key="1">
    <source>
        <dbReference type="SAM" id="SignalP"/>
    </source>
</evidence>
<dbReference type="EMBL" id="CATQJL010000316">
    <property type="protein sequence ID" value="CAJ0606361.1"/>
    <property type="molecule type" value="Genomic_DNA"/>
</dbReference>